<dbReference type="SUPFAM" id="SSF48208">
    <property type="entry name" value="Six-hairpin glycosidases"/>
    <property type="match status" value="1"/>
</dbReference>
<dbReference type="PIRSF" id="PIRSF010631">
    <property type="entry name" value="A-rhamnsds"/>
    <property type="match status" value="1"/>
</dbReference>
<dbReference type="InterPro" id="IPR016007">
    <property type="entry name" value="Alpha_rhamnosid"/>
</dbReference>
<dbReference type="Pfam" id="PF17389">
    <property type="entry name" value="Bac_rhamnosid6H"/>
    <property type="match status" value="1"/>
</dbReference>
<feature type="signal peptide" evidence="4">
    <location>
        <begin position="1"/>
        <end position="23"/>
    </location>
</feature>
<name>A0A556MHE1_9SPHI</name>
<dbReference type="EC" id="3.2.1.40" evidence="2"/>
<dbReference type="Gene3D" id="2.60.40.10">
    <property type="entry name" value="Immunoglobulins"/>
    <property type="match status" value="1"/>
</dbReference>
<dbReference type="Proteomes" id="UP000318733">
    <property type="component" value="Unassembled WGS sequence"/>
</dbReference>
<evidence type="ECO:0000259" key="7">
    <source>
        <dbReference type="Pfam" id="PF17389"/>
    </source>
</evidence>
<dbReference type="InterPro" id="IPR035396">
    <property type="entry name" value="Bac_rhamnosid6H"/>
</dbReference>
<dbReference type="Pfam" id="PF25788">
    <property type="entry name" value="Ig_Rha78A_N"/>
    <property type="match status" value="1"/>
</dbReference>
<dbReference type="Gene3D" id="2.60.420.10">
    <property type="entry name" value="Maltose phosphorylase, domain 3"/>
    <property type="match status" value="1"/>
</dbReference>
<organism evidence="9 10">
    <name type="scientific">Mucilaginibacter corticis</name>
    <dbReference type="NCBI Taxonomy" id="2597670"/>
    <lineage>
        <taxon>Bacteria</taxon>
        <taxon>Pseudomonadati</taxon>
        <taxon>Bacteroidota</taxon>
        <taxon>Sphingobacteriia</taxon>
        <taxon>Sphingobacteriales</taxon>
        <taxon>Sphingobacteriaceae</taxon>
        <taxon>Mucilaginibacter</taxon>
    </lineage>
</organism>
<keyword evidence="4" id="KW-0732">Signal</keyword>
<dbReference type="AlphaFoldDB" id="A0A556MHE1"/>
<dbReference type="InterPro" id="IPR013783">
    <property type="entry name" value="Ig-like_fold"/>
</dbReference>
<dbReference type="InterPro" id="IPR035398">
    <property type="entry name" value="Bac_rhamnosid_C"/>
</dbReference>
<feature type="domain" description="Bacterial alpha-L-rhamnosidase N-terminal" evidence="6">
    <location>
        <begin position="194"/>
        <end position="363"/>
    </location>
</feature>
<dbReference type="RefSeq" id="WP_144249283.1">
    <property type="nucleotide sequence ID" value="NZ_VLPK01000003.1"/>
</dbReference>
<dbReference type="GO" id="GO:0030596">
    <property type="term" value="F:alpha-L-rhamnosidase activity"/>
    <property type="evidence" value="ECO:0007669"/>
    <property type="project" value="UniProtKB-EC"/>
</dbReference>
<evidence type="ECO:0000259" key="8">
    <source>
        <dbReference type="Pfam" id="PF17390"/>
    </source>
</evidence>
<dbReference type="Gene3D" id="2.60.120.260">
    <property type="entry name" value="Galactose-binding domain-like"/>
    <property type="match status" value="2"/>
</dbReference>
<dbReference type="PANTHER" id="PTHR33307:SF11">
    <property type="entry name" value="ALPHA-L-RHAMNOSIDASE"/>
    <property type="match status" value="1"/>
</dbReference>
<keyword evidence="3" id="KW-0378">Hydrolase</keyword>
<feature type="chain" id="PRO_5021880426" description="alpha-L-rhamnosidase" evidence="4">
    <location>
        <begin position="24"/>
        <end position="922"/>
    </location>
</feature>
<comment type="caution">
    <text evidence="9">The sequence shown here is derived from an EMBL/GenBank/DDBJ whole genome shotgun (WGS) entry which is preliminary data.</text>
</comment>
<evidence type="ECO:0000313" key="9">
    <source>
        <dbReference type="EMBL" id="TSJ39245.1"/>
    </source>
</evidence>
<dbReference type="OrthoDB" id="9766741at2"/>
<comment type="catalytic activity">
    <reaction evidence="1">
        <text>Hydrolysis of terminal non-reducing alpha-L-rhamnose residues in alpha-L-rhamnosides.</text>
        <dbReference type="EC" id="3.2.1.40"/>
    </reaction>
</comment>
<dbReference type="Pfam" id="PF05592">
    <property type="entry name" value="Bac_rhamnosid"/>
    <property type="match status" value="1"/>
</dbReference>
<proteinExistence type="predicted"/>
<evidence type="ECO:0000313" key="10">
    <source>
        <dbReference type="Proteomes" id="UP000318733"/>
    </source>
</evidence>
<dbReference type="Gene3D" id="1.50.10.10">
    <property type="match status" value="1"/>
</dbReference>
<dbReference type="EMBL" id="VLPK01000003">
    <property type="protein sequence ID" value="TSJ39245.1"/>
    <property type="molecule type" value="Genomic_DNA"/>
</dbReference>
<dbReference type="InterPro" id="IPR008928">
    <property type="entry name" value="6-hairpin_glycosidase_sf"/>
</dbReference>
<keyword evidence="10" id="KW-1185">Reference proteome</keyword>
<dbReference type="InterPro" id="IPR012341">
    <property type="entry name" value="6hp_glycosidase-like_sf"/>
</dbReference>
<evidence type="ECO:0000256" key="3">
    <source>
        <dbReference type="ARBA" id="ARBA00022801"/>
    </source>
</evidence>
<evidence type="ECO:0000256" key="4">
    <source>
        <dbReference type="SAM" id="SignalP"/>
    </source>
</evidence>
<accession>A0A556MHE1</accession>
<dbReference type="InterPro" id="IPR013737">
    <property type="entry name" value="Bac_rhamnosid_N"/>
</dbReference>
<dbReference type="PANTHER" id="PTHR33307">
    <property type="entry name" value="ALPHA-RHAMNOSIDASE (EUROFUNG)"/>
    <property type="match status" value="1"/>
</dbReference>
<evidence type="ECO:0000259" key="6">
    <source>
        <dbReference type="Pfam" id="PF08531"/>
    </source>
</evidence>
<reference evidence="9 10" key="1">
    <citation type="submission" date="2019-07" db="EMBL/GenBank/DDBJ databases">
        <authorList>
            <person name="Huq M.A."/>
        </authorList>
    </citation>
    <scope>NUCLEOTIDE SEQUENCE [LARGE SCALE GENOMIC DNA]</scope>
    <source>
        <strain evidence="9 10">MAH-19</strain>
    </source>
</reference>
<evidence type="ECO:0000259" key="5">
    <source>
        <dbReference type="Pfam" id="PF05592"/>
    </source>
</evidence>
<gene>
    <name evidence="9" type="ORF">FO440_15920</name>
</gene>
<feature type="domain" description="Alpha-L-rhamnosidase concanavalin-like" evidence="5">
    <location>
        <begin position="375"/>
        <end position="460"/>
    </location>
</feature>
<dbReference type="Pfam" id="PF08531">
    <property type="entry name" value="Bac_rhamnosid_N"/>
    <property type="match status" value="1"/>
</dbReference>
<evidence type="ECO:0000256" key="1">
    <source>
        <dbReference type="ARBA" id="ARBA00001445"/>
    </source>
</evidence>
<feature type="domain" description="Alpha-L-rhamnosidase C-terminal" evidence="8">
    <location>
        <begin position="825"/>
        <end position="889"/>
    </location>
</feature>
<dbReference type="Pfam" id="PF17390">
    <property type="entry name" value="Bac_rhamnosid_C"/>
    <property type="match status" value="1"/>
</dbReference>
<protein>
    <recommendedName>
        <fullName evidence="2">alpha-L-rhamnosidase</fullName>
        <ecNumber evidence="2">3.2.1.40</ecNumber>
    </recommendedName>
</protein>
<sequence length="922" mass="102723">MKIVRKAFFYGTICCLFYCNAYAQLSIVKSLCGNKINPLGVSIKGVYFGWEMSSPENDNYQTAYQVVIATSADKLKNGIYDVWNSQLIKSDKSVLVPFTGKDLKPGTVYFWKVKVWDKNKQASAWSKTSSFCTGLESTADWHGAQWIGYEDLPDSMRVVPGVHGLDDGQVAHLGNKAKVRPVIPLFRKEFTANKKVIAAYAFVSGLGQYDMTVNGKKAGNGFLTPGWTYYDKTCLYNVLNITSLLNQGNNTVGVIVGNGFYNINRERYFKMTDAFGMPKLICRIKIQYVDGTNADVVSDNTWATAPSPVTFSSIYGGEDYDARLEQPGWDKNGFNDSHWKKAELVKAPTGRLLADPDYPVAVMDSFKVKKISEPKTSVYVYDFGQNASGIIELKVKGRKGQTVKLVPAEILTQDKLANQDATGGPYSFSYTLKGDGVEIFRPKFTYYGFRYVQFEGAVPNDKVSDLPVIEQLTSLHTRNSSPQNGTFKCSNELFNRIYTLINWAIKSNYQSVVTDCPHREKLSWLEQDYLMGNSIHYNLDNYNLYRKLVFDLIDAQNPAGFVPDIAPEFVRFEGGFLDSPEWGSSAVILPWQLYNWYGDKDILAKAYPIVKKYVDYLDSRSDHHLLSYGLGDWFDYGPNQPGEAQLTPKALTATAIFYYDIILLSKMASVLNKPGDAAIYTKLATATKQTFNNKFYNDATKVYATGSQTAMAMPLSVGLVDDDKKSTVLKNLTDSIRRHKYALTAGDIGFHFLIDALDKGGQSQIIYAMNNRDDVPGYGYQLKKGATALTESWPALENVSNNHLMLGHIMEWFYSGLAGIGQEDGSIGFKLLKIRPQPVGDITSASGSFHTPYGWVTSSWKKQGGTFTLHVTIPPNEKANVYLPVKDGLKAYVDGKPAKITLTEKGSEIINCGSGSYLFEVK</sequence>
<feature type="domain" description="Alpha-L-rhamnosidase six-hairpin glycosidase" evidence="7">
    <location>
        <begin position="483"/>
        <end position="815"/>
    </location>
</feature>
<dbReference type="InterPro" id="IPR008902">
    <property type="entry name" value="Rhamnosid_concanavalin"/>
</dbReference>
<dbReference type="GO" id="GO:0005975">
    <property type="term" value="P:carbohydrate metabolic process"/>
    <property type="evidence" value="ECO:0007669"/>
    <property type="project" value="InterPro"/>
</dbReference>
<evidence type="ECO:0000256" key="2">
    <source>
        <dbReference type="ARBA" id="ARBA00012652"/>
    </source>
</evidence>